<dbReference type="NCBIfam" id="TIGR00229">
    <property type="entry name" value="sensory_box"/>
    <property type="match status" value="1"/>
</dbReference>
<dbReference type="SUPFAM" id="SSF55073">
    <property type="entry name" value="Nucleotide cyclase"/>
    <property type="match status" value="1"/>
</dbReference>
<dbReference type="Gene3D" id="3.30.70.270">
    <property type="match status" value="1"/>
</dbReference>
<dbReference type="Pfam" id="PF00990">
    <property type="entry name" value="GGDEF"/>
    <property type="match status" value="1"/>
</dbReference>
<dbReference type="Proteomes" id="UP000323317">
    <property type="component" value="Unassembled WGS sequence"/>
</dbReference>
<dbReference type="InterPro" id="IPR013655">
    <property type="entry name" value="PAS_fold_3"/>
</dbReference>
<dbReference type="Gene3D" id="3.30.450.20">
    <property type="entry name" value="PAS domain"/>
    <property type="match status" value="1"/>
</dbReference>
<dbReference type="PROSITE" id="PS50887">
    <property type="entry name" value="GGDEF"/>
    <property type="match status" value="1"/>
</dbReference>
<dbReference type="AlphaFoldDB" id="A0A5D4KBC7"/>
<dbReference type="SUPFAM" id="SSF55785">
    <property type="entry name" value="PYP-like sensor domain (PAS domain)"/>
    <property type="match status" value="1"/>
</dbReference>
<dbReference type="NCBIfam" id="TIGR00254">
    <property type="entry name" value="GGDEF"/>
    <property type="match status" value="1"/>
</dbReference>
<dbReference type="SMART" id="SM00267">
    <property type="entry name" value="GGDEF"/>
    <property type="match status" value="1"/>
</dbReference>
<dbReference type="PANTHER" id="PTHR44757:SF2">
    <property type="entry name" value="BIOFILM ARCHITECTURE MAINTENANCE PROTEIN MBAA"/>
    <property type="match status" value="1"/>
</dbReference>
<organism evidence="2 3">
    <name type="scientific">Rossellomorea vietnamensis</name>
    <dbReference type="NCBI Taxonomy" id="218284"/>
    <lineage>
        <taxon>Bacteria</taxon>
        <taxon>Bacillati</taxon>
        <taxon>Bacillota</taxon>
        <taxon>Bacilli</taxon>
        <taxon>Bacillales</taxon>
        <taxon>Bacillaceae</taxon>
        <taxon>Rossellomorea</taxon>
    </lineage>
</organism>
<evidence type="ECO:0000313" key="2">
    <source>
        <dbReference type="EMBL" id="TYR74694.1"/>
    </source>
</evidence>
<gene>
    <name evidence="2" type="ORF">FZC79_14585</name>
</gene>
<sequence length="314" mass="36604">MEVWTLIAGITAGIFLFKGYDHIKNSEARENEKRIYQLVERSKDIIYYCETKPALRFRYLSPSIDSILGSGIQVRSMVNAQTSIELLHPDDRELLDRKLSGKLDYSQPIIQRWKDDEGNYKYFEEFATPIFKNGEMTAIQGVIRNIDEKMRLQEELIYKAHHDELSGLYNRLYFENQSTELDEEENIPVALLLCDLDELKYYNDTHGHRTGDELIKETSKILRTLQSEEILIARIGGDEFAILIKNTDRHSPEEVRKTIQQKIANYNRYSRTIKIMLSVGVASSSTSLGKMNELYTSADQNMYEEKRRKKKSFC</sequence>
<comment type="caution">
    <text evidence="2">The sequence shown here is derived from an EMBL/GenBank/DDBJ whole genome shotgun (WGS) entry which is preliminary data.</text>
</comment>
<dbReference type="Pfam" id="PF08447">
    <property type="entry name" value="PAS_3"/>
    <property type="match status" value="1"/>
</dbReference>
<proteinExistence type="predicted"/>
<dbReference type="InterPro" id="IPR043128">
    <property type="entry name" value="Rev_trsase/Diguanyl_cyclase"/>
</dbReference>
<reference evidence="2 3" key="1">
    <citation type="submission" date="2019-08" db="EMBL/GenBank/DDBJ databases">
        <title>Bacillus genomes from the desert of Cuatro Cienegas, Coahuila.</title>
        <authorList>
            <person name="Olmedo-Alvarez G."/>
        </authorList>
    </citation>
    <scope>NUCLEOTIDE SEQUENCE [LARGE SCALE GENOMIC DNA]</scope>
    <source>
        <strain evidence="2 3">CH40_1T</strain>
    </source>
</reference>
<dbReference type="InterPro" id="IPR000014">
    <property type="entry name" value="PAS"/>
</dbReference>
<dbReference type="InterPro" id="IPR000160">
    <property type="entry name" value="GGDEF_dom"/>
</dbReference>
<dbReference type="CDD" id="cd01949">
    <property type="entry name" value="GGDEF"/>
    <property type="match status" value="1"/>
</dbReference>
<protein>
    <submittedName>
        <fullName evidence="2">Diguanylate cyclase</fullName>
    </submittedName>
</protein>
<dbReference type="EMBL" id="VTEH01000011">
    <property type="protein sequence ID" value="TYR74694.1"/>
    <property type="molecule type" value="Genomic_DNA"/>
</dbReference>
<dbReference type="PANTHER" id="PTHR44757">
    <property type="entry name" value="DIGUANYLATE CYCLASE DGCP"/>
    <property type="match status" value="1"/>
</dbReference>
<dbReference type="InterPro" id="IPR052155">
    <property type="entry name" value="Biofilm_reg_signaling"/>
</dbReference>
<name>A0A5D4KBC7_9BACI</name>
<dbReference type="RefSeq" id="WP_148947522.1">
    <property type="nucleotide sequence ID" value="NZ_VTEH01000011.1"/>
</dbReference>
<feature type="domain" description="GGDEF" evidence="1">
    <location>
        <begin position="187"/>
        <end position="314"/>
    </location>
</feature>
<evidence type="ECO:0000259" key="1">
    <source>
        <dbReference type="PROSITE" id="PS50887"/>
    </source>
</evidence>
<evidence type="ECO:0000313" key="3">
    <source>
        <dbReference type="Proteomes" id="UP000323317"/>
    </source>
</evidence>
<dbReference type="InterPro" id="IPR029787">
    <property type="entry name" value="Nucleotide_cyclase"/>
</dbReference>
<accession>A0A5D4KBC7</accession>
<dbReference type="InterPro" id="IPR035965">
    <property type="entry name" value="PAS-like_dom_sf"/>
</dbReference>